<dbReference type="PANTHER" id="PTHR36109">
    <property type="entry name" value="MEMBRANE PROTEIN-RELATED"/>
    <property type="match status" value="1"/>
</dbReference>
<dbReference type="STRING" id="1560234.SP90_08745"/>
<feature type="transmembrane region" description="Helical" evidence="1">
    <location>
        <begin position="86"/>
        <end position="119"/>
    </location>
</feature>
<sequence length="168" mass="17655">MSNNCVAIYEDHQHAEHAVKELQKAGFDMKKLSIVGHDYHSEEHIVGYYNTGDRVRYWGKLGAFWGGIWGMLFGSAALAIPGVGPIVVGGALVTTLVGALEGAALGGGLSALGAGLVSLGVPKDSTLKYETAVKASNFVLIVHGTKEEAERASEVLGTTQAIDIDMNT</sequence>
<name>A0A1B7XD35_9BACT</name>
<dbReference type="PATRIC" id="fig|1560234.3.peg.576"/>
<feature type="domain" description="General stress protein 17M-like" evidence="2">
    <location>
        <begin position="6"/>
        <end position="72"/>
    </location>
</feature>
<reference evidence="3 4" key="1">
    <citation type="submission" date="2015-01" db="EMBL/GenBank/DDBJ databases">
        <title>Desulfovibrio sp. JC271 draft genome sequence.</title>
        <authorList>
            <person name="Shivani Y."/>
            <person name="Subhash Y."/>
            <person name="Sasikala C."/>
            <person name="Ramana C.V."/>
        </authorList>
    </citation>
    <scope>NUCLEOTIDE SEQUENCE [LARGE SCALE GENOMIC DNA]</scope>
    <source>
        <strain evidence="3 4">JC271</strain>
    </source>
</reference>
<evidence type="ECO:0000313" key="4">
    <source>
        <dbReference type="Proteomes" id="UP000091979"/>
    </source>
</evidence>
<dbReference type="EMBL" id="JXMS01000012">
    <property type="protein sequence ID" value="OBQ51909.1"/>
    <property type="molecule type" value="Genomic_DNA"/>
</dbReference>
<proteinExistence type="predicted"/>
<organism evidence="3 4">
    <name type="scientific">Halodesulfovibrio spirochaetisodalis</name>
    <dbReference type="NCBI Taxonomy" id="1560234"/>
    <lineage>
        <taxon>Bacteria</taxon>
        <taxon>Pseudomonadati</taxon>
        <taxon>Thermodesulfobacteriota</taxon>
        <taxon>Desulfovibrionia</taxon>
        <taxon>Desulfovibrionales</taxon>
        <taxon>Desulfovibrionaceae</taxon>
        <taxon>Halodesulfovibrio</taxon>
    </lineage>
</organism>
<protein>
    <submittedName>
        <fullName evidence="3">Permease</fullName>
    </submittedName>
</protein>
<feature type="transmembrane region" description="Helical" evidence="1">
    <location>
        <begin position="61"/>
        <end position="80"/>
    </location>
</feature>
<evidence type="ECO:0000313" key="3">
    <source>
        <dbReference type="EMBL" id="OBQ51909.1"/>
    </source>
</evidence>
<dbReference type="InterPro" id="IPR025889">
    <property type="entry name" value="GSP17M-like_dom"/>
</dbReference>
<dbReference type="AlphaFoldDB" id="A0A1B7XD35"/>
<comment type="caution">
    <text evidence="3">The sequence shown here is derived from an EMBL/GenBank/DDBJ whole genome shotgun (WGS) entry which is preliminary data.</text>
</comment>
<dbReference type="InterPro" id="IPR052948">
    <property type="entry name" value="Low_temp-induced_all0457"/>
</dbReference>
<dbReference type="Pfam" id="PF11181">
    <property type="entry name" value="YflT"/>
    <property type="match status" value="1"/>
</dbReference>
<dbReference type="Proteomes" id="UP000091979">
    <property type="component" value="Unassembled WGS sequence"/>
</dbReference>
<dbReference type="OrthoDB" id="515952at2"/>
<keyword evidence="1" id="KW-1133">Transmembrane helix</keyword>
<evidence type="ECO:0000259" key="2">
    <source>
        <dbReference type="Pfam" id="PF11181"/>
    </source>
</evidence>
<keyword evidence="4" id="KW-1185">Reference proteome</keyword>
<keyword evidence="1" id="KW-0812">Transmembrane</keyword>
<accession>A0A1B7XD35</accession>
<keyword evidence="1" id="KW-0472">Membrane</keyword>
<gene>
    <name evidence="3" type="ORF">SP90_08745</name>
</gene>
<dbReference type="RefSeq" id="WP_066854624.1">
    <property type="nucleotide sequence ID" value="NZ_JXMS01000012.1"/>
</dbReference>
<dbReference type="PANTHER" id="PTHR36109:SF2">
    <property type="entry name" value="MEMBRANE PROTEIN"/>
    <property type="match status" value="1"/>
</dbReference>
<evidence type="ECO:0000256" key="1">
    <source>
        <dbReference type="SAM" id="Phobius"/>
    </source>
</evidence>